<name>A0A1I3FQF9_9BURK</name>
<protein>
    <submittedName>
        <fullName evidence="2">PDZ domain-containing protein</fullName>
    </submittedName>
</protein>
<dbReference type="Gene3D" id="2.40.70.10">
    <property type="entry name" value="Acid Proteases"/>
    <property type="match status" value="2"/>
</dbReference>
<feature type="domain" description="PDZ" evidence="1">
    <location>
        <begin position="486"/>
        <end position="527"/>
    </location>
</feature>
<dbReference type="Gene3D" id="2.30.42.10">
    <property type="match status" value="1"/>
</dbReference>
<dbReference type="SMART" id="SM00228">
    <property type="entry name" value="PDZ"/>
    <property type="match status" value="1"/>
</dbReference>
<evidence type="ECO:0000259" key="1">
    <source>
        <dbReference type="PROSITE" id="PS50106"/>
    </source>
</evidence>
<dbReference type="SUPFAM" id="SSF50630">
    <property type="entry name" value="Acid proteases"/>
    <property type="match status" value="1"/>
</dbReference>
<dbReference type="InterPro" id="IPR021109">
    <property type="entry name" value="Peptidase_aspartic_dom_sf"/>
</dbReference>
<dbReference type="AlphaFoldDB" id="A0A1I3FQF9"/>
<dbReference type="PROSITE" id="PS50106">
    <property type="entry name" value="PDZ"/>
    <property type="match status" value="1"/>
</dbReference>
<dbReference type="EMBL" id="FOQU01000002">
    <property type="protein sequence ID" value="SFI13455.1"/>
    <property type="molecule type" value="Genomic_DNA"/>
</dbReference>
<proteinExistence type="predicted"/>
<dbReference type="Pfam" id="PF13180">
    <property type="entry name" value="PDZ_2"/>
    <property type="match status" value="1"/>
</dbReference>
<dbReference type="InterPro" id="IPR001478">
    <property type="entry name" value="PDZ"/>
</dbReference>
<reference evidence="2 3" key="1">
    <citation type="submission" date="2016-10" db="EMBL/GenBank/DDBJ databases">
        <authorList>
            <person name="de Groot N.N."/>
        </authorList>
    </citation>
    <scope>NUCLEOTIDE SEQUENCE [LARGE SCALE GENOMIC DNA]</scope>
    <source>
        <strain evidence="2 3">LMG 23650</strain>
    </source>
</reference>
<dbReference type="CDD" id="cd05483">
    <property type="entry name" value="retropepsin_like_bacteria"/>
    <property type="match status" value="1"/>
</dbReference>
<accession>A0A1I3FQF9</accession>
<dbReference type="SUPFAM" id="SSF50156">
    <property type="entry name" value="PDZ domain-like"/>
    <property type="match status" value="1"/>
</dbReference>
<dbReference type="RefSeq" id="WP_170275775.1">
    <property type="nucleotide sequence ID" value="NZ_CP041745.1"/>
</dbReference>
<dbReference type="Proteomes" id="UP000199548">
    <property type="component" value="Unassembled WGS sequence"/>
</dbReference>
<keyword evidence="3" id="KW-1185">Reference proteome</keyword>
<evidence type="ECO:0000313" key="2">
    <source>
        <dbReference type="EMBL" id="SFI13455.1"/>
    </source>
</evidence>
<dbReference type="InterPro" id="IPR034122">
    <property type="entry name" value="Retropepsin-like_bacterial"/>
</dbReference>
<sequence length="568" mass="60902">MLIEGTASSKGFVGRFLIASDPQAQVATIQVTDAGPANFAFGVSSSHAWVRGVDGVVRDADFDGYRAGIVSDAYWLGGGLLNRCWPAKIDLLRTDRINGTAVDVLQVLPLGGKTTTAWVSHATHLPLRWSRRDEPDVATTTYSDYRRVGKRLVPFKQSMVDRDSNRWDLKDIRIQSGVDPAIVAVKARKPDAAVNDYGIDGGETTTIPMSSREKPHVDVFINGKGPFSFLFDTGSALTLSKTTAQAAGLELVGEGHDTGFAGIAITTRFARIKDLRLGAAHVRDQYATVFDDASGGVGAQTAGLIGYEVLARFTTTFDFPRRTVTLSLTPDRTVLDDSHALPLMLDHTVPVIAAEIDGVADHLWLDTGANTALVVNRAFMNAHPGAAPKRLYDVNGSLGGVGGSGATRFGRIPRLSIGSNTFADVIAMFPGFDRGLNTDSEFAADMGTPLLKSSVLTFDYASHRIWLTSQDAPVGPEIPVYNRAGFGIEYAQGDVATVSYVREGSPAAEVGLQQGDRVIEIDGKPVSAQAVSLVKAQFGTFDNALIKLAVLRDGKVLDFSVRPRDYIQ</sequence>
<dbReference type="STRING" id="420953.SAMN05192543_10264"/>
<evidence type="ECO:0000313" key="3">
    <source>
        <dbReference type="Proteomes" id="UP000199548"/>
    </source>
</evidence>
<gene>
    <name evidence="2" type="ORF">SAMN05192543_10264</name>
</gene>
<dbReference type="Pfam" id="PF13650">
    <property type="entry name" value="Asp_protease_2"/>
    <property type="match status" value="1"/>
</dbReference>
<organism evidence="2 3">
    <name type="scientific">Paraburkholderia megapolitana</name>
    <dbReference type="NCBI Taxonomy" id="420953"/>
    <lineage>
        <taxon>Bacteria</taxon>
        <taxon>Pseudomonadati</taxon>
        <taxon>Pseudomonadota</taxon>
        <taxon>Betaproteobacteria</taxon>
        <taxon>Burkholderiales</taxon>
        <taxon>Burkholderiaceae</taxon>
        <taxon>Paraburkholderia</taxon>
    </lineage>
</organism>
<dbReference type="InterPro" id="IPR036034">
    <property type="entry name" value="PDZ_sf"/>
</dbReference>